<evidence type="ECO:0000256" key="3">
    <source>
        <dbReference type="ARBA" id="ARBA00009481"/>
    </source>
</evidence>
<dbReference type="HOGENOM" id="CLU_009583_21_0_9"/>
<dbReference type="RefSeq" id="WP_007747363.1">
    <property type="nucleotide sequence ID" value="NZ_CM001398.1"/>
</dbReference>
<dbReference type="PANTHER" id="PTHR12526">
    <property type="entry name" value="GLYCOSYLTRANSFERASE"/>
    <property type="match status" value="1"/>
</dbReference>
<comment type="similarity">
    <text evidence="3 11">Belongs to the glycosyltransferase group 1 family. Glycosyltransferase 4 subfamily.</text>
</comment>
<dbReference type="eggNOG" id="COG0438">
    <property type="taxonomic scope" value="Bacteria"/>
</dbReference>
<feature type="binding site" evidence="11">
    <location>
        <begin position="383"/>
        <end position="384"/>
    </location>
    <ligand>
        <name>UDP</name>
        <dbReference type="ChEBI" id="CHEBI:58223"/>
    </ligand>
</feature>
<dbReference type="HAMAP" id="MF_01472">
    <property type="entry name" value="GtfA"/>
    <property type="match status" value="1"/>
</dbReference>
<protein>
    <recommendedName>
        <fullName evidence="11">UDP-N-acetylglucosamine--peptide N-acetylglucosaminyltransferase GtfA subunit</fullName>
        <ecNumber evidence="11">2.4.1.-</ecNumber>
    </recommendedName>
    <alternativeName>
        <fullName evidence="11">Glycosyltransferase GtfA</fullName>
    </alternativeName>
</protein>
<dbReference type="InterPro" id="IPR001296">
    <property type="entry name" value="Glyco_trans_1"/>
</dbReference>
<dbReference type="GO" id="GO:0017122">
    <property type="term" value="C:protein N-acetylglucosaminyltransferase complex"/>
    <property type="evidence" value="ECO:0007669"/>
    <property type="project" value="UniProtKB-UniRule"/>
</dbReference>
<reference evidence="14 15" key="1">
    <citation type="journal article" date="2012" name="PLoS ONE">
        <title>Functional divergence in the genus oenococcus as predicted by genome sequencing of the newly-described species, Oenococcus kitaharae.</title>
        <authorList>
            <person name="Borneman A.R."/>
            <person name="McCarthy J.M."/>
            <person name="Chambers P.J."/>
            <person name="Bartowsky E.J."/>
        </authorList>
    </citation>
    <scope>NUCLEOTIDE SEQUENCE [LARGE SCALE GENOMIC DNA]</scope>
    <source>
        <strain evidence="15">DSM17330</strain>
    </source>
</reference>
<evidence type="ECO:0000256" key="2">
    <source>
        <dbReference type="ARBA" id="ARBA00004922"/>
    </source>
</evidence>
<comment type="function">
    <text evidence="11">Required for polymorphic O-glycosylation of the serine-rich repeat protein in this bacteria. Catalyzes the first step in glycosylation by transferring N-acetylglucosamine from UDP-GlcNAc to serine residues in the substrate protein. Part of the accessory SecA2/SecY2 system specifically required to export serine-rich repeat cell wall proteins usually encoded upstream in the same operon.</text>
</comment>
<dbReference type="OrthoDB" id="9765175at2"/>
<evidence type="ECO:0000313" key="14">
    <source>
        <dbReference type="EMBL" id="EHN59935.1"/>
    </source>
</evidence>
<comment type="subcellular location">
    <subcellularLocation>
        <location evidence="1 11">Cell membrane</location>
        <topology evidence="1 11">Peripheral membrane protein</topology>
    </subcellularLocation>
    <subcellularLocation>
        <location evidence="11">Cytoplasm</location>
    </subcellularLocation>
    <text evidence="11">Cell membrane association requires GtfB.</text>
</comment>
<keyword evidence="6 11" id="KW-0328">Glycosyltransferase</keyword>
<dbReference type="Pfam" id="PF00534">
    <property type="entry name" value="Glycos_transf_1"/>
    <property type="match status" value="1"/>
</dbReference>
<comment type="caution">
    <text evidence="14">The sequence shown here is derived from an EMBL/GenBank/DDBJ whole genome shotgun (WGS) entry which is preliminary data.</text>
</comment>
<dbReference type="GO" id="GO:0016757">
    <property type="term" value="F:glycosyltransferase activity"/>
    <property type="evidence" value="ECO:0007669"/>
    <property type="project" value="UniProtKB-UniRule"/>
</dbReference>
<keyword evidence="15" id="KW-1185">Reference proteome</keyword>
<comment type="catalytic activity">
    <reaction evidence="10 11">
        <text>L-seryl-[protein] + UDP-N-acetyl-alpha-D-glucosamine = 3-O-[N-acetyl-alpha-D-glucosaminyl]-L-seryl-[protein] + UDP + H(+)</text>
        <dbReference type="Rhea" id="RHEA:59872"/>
        <dbReference type="Rhea" id="RHEA-COMP:9863"/>
        <dbReference type="Rhea" id="RHEA-COMP:15471"/>
        <dbReference type="ChEBI" id="CHEBI:15378"/>
        <dbReference type="ChEBI" id="CHEBI:29999"/>
        <dbReference type="ChEBI" id="CHEBI:57705"/>
        <dbReference type="ChEBI" id="CHEBI:58223"/>
        <dbReference type="ChEBI" id="CHEBI:143279"/>
    </reaction>
</comment>
<evidence type="ECO:0000256" key="7">
    <source>
        <dbReference type="ARBA" id="ARBA00022679"/>
    </source>
</evidence>
<evidence type="ECO:0000256" key="9">
    <source>
        <dbReference type="ARBA" id="ARBA00023136"/>
    </source>
</evidence>
<dbReference type="UniPathway" id="UPA00378"/>
<dbReference type="Pfam" id="PF22145">
    <property type="entry name" value="GtfA_EBD"/>
    <property type="match status" value="1"/>
</dbReference>
<dbReference type="Gene3D" id="3.40.50.2000">
    <property type="entry name" value="Glycogen Phosphorylase B"/>
    <property type="match status" value="2"/>
</dbReference>
<gene>
    <name evidence="11" type="primary">gtfA</name>
    <name evidence="14" type="ORF">OKIT_1865</name>
</gene>
<keyword evidence="8 11" id="KW-0547">Nucleotide-binding</keyword>
<evidence type="ECO:0000256" key="5">
    <source>
        <dbReference type="ARBA" id="ARBA00022490"/>
    </source>
</evidence>
<dbReference type="InterPro" id="IPR054396">
    <property type="entry name" value="GtfA_EBD"/>
</dbReference>
<proteinExistence type="inferred from homology"/>
<sequence length="501" mass="57243">MTVYSFNLGIGWASSGVEYAQAYRANIFRKLHQPAKFIFTDLILNENIAHLTENIGFQDSEIIWLYTFFSDFEIAPSSYPLSQLEASFPFAASSVERSEKQVRYIFQSNNTIVTAYLKQGSSFVERVEYVSRGKLIRKDYYSYGRFLTEYYAPKDNRAHAYLRRFLNENGSVAFEEVTDDQGQAFYRFPDRIIDSKELLIQYFVSCLHLTADDSLIIDRSTGIGPSIMKAKGPAKVGVVIHADHFNAGSTNDDYVLWNNFYEFQFENAADTDFFITATAQQKKLLAKQFDQYMHTQPRIADIPVGSIDHLSYPTEARRPYSLMTASRIAGEKHIDWAVIAVSQAHEKIPQLTFDIYGKGGEEQRINKLIQKLGASDYIHLKGHVDLTNVYQHYGAYLSASTSEGFGLTLLEAIGSGLPIIGFDVRYGNQTFIKDQQNGYLIPSDRSEELHFNLDEMSDKIVQLFTKDDLKAFQQQSYDIAENFLTTKVEKKWQQLLEAIHD</sequence>
<dbReference type="EC" id="2.4.1.-" evidence="11"/>
<accession>G9WHE3</accession>
<evidence type="ECO:0000259" key="13">
    <source>
        <dbReference type="Pfam" id="PF22145"/>
    </source>
</evidence>
<dbReference type="PANTHER" id="PTHR12526:SF629">
    <property type="entry name" value="TEICHURONIC ACID BIOSYNTHESIS GLYCOSYLTRANSFERASE TUAH-RELATED"/>
    <property type="match status" value="1"/>
</dbReference>
<dbReference type="STRING" id="336988.NT96_06495"/>
<feature type="binding site" evidence="11">
    <location>
        <position position="241"/>
    </location>
    <ligand>
        <name>N-acetyl-D-glucosamine</name>
        <dbReference type="ChEBI" id="CHEBI:506227"/>
    </ligand>
</feature>
<name>G9WHE3_9LACO</name>
<keyword evidence="5 11" id="KW-0963">Cytoplasm</keyword>
<organism evidence="14 15">
    <name type="scientific">Oenococcus kitaharae DSM 17330</name>
    <dbReference type="NCBI Taxonomy" id="1045004"/>
    <lineage>
        <taxon>Bacteria</taxon>
        <taxon>Bacillati</taxon>
        <taxon>Bacillota</taxon>
        <taxon>Bacilli</taxon>
        <taxon>Lactobacillales</taxon>
        <taxon>Lactobacillaceae</taxon>
        <taxon>Oenococcus</taxon>
    </lineage>
</organism>
<evidence type="ECO:0000313" key="15">
    <source>
        <dbReference type="Proteomes" id="UP000004959"/>
    </source>
</evidence>
<feature type="domain" description="Glycosyl transferase family 1" evidence="12">
    <location>
        <begin position="322"/>
        <end position="455"/>
    </location>
</feature>
<evidence type="ECO:0000259" key="12">
    <source>
        <dbReference type="Pfam" id="PF00534"/>
    </source>
</evidence>
<dbReference type="AlphaFoldDB" id="G9WHE3"/>
<dbReference type="EMBL" id="AFVZ01000001">
    <property type="protein sequence ID" value="EHN59935.1"/>
    <property type="molecule type" value="Genomic_DNA"/>
</dbReference>
<keyword evidence="7 11" id="KW-0808">Transferase</keyword>
<dbReference type="FunFam" id="3.40.50.2000:FF:000196">
    <property type="entry name" value="UDP-N-acetylglucosamine--peptide N-acetylglucosaminyltransferase GtfA subunit"/>
    <property type="match status" value="1"/>
</dbReference>
<dbReference type="CDD" id="cd04949">
    <property type="entry name" value="GT4_GtfA-like"/>
    <property type="match status" value="1"/>
</dbReference>
<feature type="binding site" evidence="11">
    <location>
        <begin position="16"/>
        <end position="19"/>
    </location>
    <ligand>
        <name>UDP</name>
        <dbReference type="ChEBI" id="CHEBI:58223"/>
    </ligand>
</feature>
<feature type="domain" description="GtfA extended beta-sheet meander" evidence="13">
    <location>
        <begin position="95"/>
        <end position="190"/>
    </location>
</feature>
<evidence type="ECO:0000256" key="1">
    <source>
        <dbReference type="ARBA" id="ARBA00004202"/>
    </source>
</evidence>
<keyword evidence="4 11" id="KW-1003">Cell membrane</keyword>
<dbReference type="PATRIC" id="fig|1045004.4.peg.1835"/>
<dbReference type="NCBIfam" id="TIGR02918">
    <property type="entry name" value="accessory Sec system glycosyltransferase GtfA"/>
    <property type="match status" value="1"/>
</dbReference>
<evidence type="ECO:0000256" key="4">
    <source>
        <dbReference type="ARBA" id="ARBA00022475"/>
    </source>
</evidence>
<dbReference type="GO" id="GO:0000166">
    <property type="term" value="F:nucleotide binding"/>
    <property type="evidence" value="ECO:0007669"/>
    <property type="project" value="UniProtKB-KW"/>
</dbReference>
<dbReference type="SUPFAM" id="SSF53756">
    <property type="entry name" value="UDP-Glycosyltransferase/glycogen phosphorylase"/>
    <property type="match status" value="1"/>
</dbReference>
<comment type="pathway">
    <text evidence="2 11">Protein modification; protein glycosylation.</text>
</comment>
<evidence type="ECO:0000256" key="10">
    <source>
        <dbReference type="ARBA" id="ARBA00052053"/>
    </source>
</evidence>
<evidence type="ECO:0000256" key="11">
    <source>
        <dbReference type="HAMAP-Rule" id="MF_01472"/>
    </source>
</evidence>
<comment type="subunit">
    <text evidence="11">Forms a heterotetramer with 2 subunits each of GtfA and GtfB. Part of the accessory SecA2/SecY2 protein translocation apparatus.</text>
</comment>
<evidence type="ECO:0000256" key="8">
    <source>
        <dbReference type="ARBA" id="ARBA00022741"/>
    </source>
</evidence>
<dbReference type="GO" id="GO:0005737">
    <property type="term" value="C:cytoplasm"/>
    <property type="evidence" value="ECO:0007669"/>
    <property type="project" value="UniProtKB-SubCell"/>
</dbReference>
<keyword evidence="9 11" id="KW-0472">Membrane</keyword>
<dbReference type="InterPro" id="IPR014267">
    <property type="entry name" value="GtfA"/>
</dbReference>
<feature type="binding site" evidence="11">
    <location>
        <begin position="403"/>
        <end position="406"/>
    </location>
    <ligand>
        <name>N-acetyl-D-glucosamine</name>
        <dbReference type="ChEBI" id="CHEBI:506227"/>
    </ligand>
</feature>
<evidence type="ECO:0000256" key="6">
    <source>
        <dbReference type="ARBA" id="ARBA00022676"/>
    </source>
</evidence>
<dbReference type="GO" id="GO:0005886">
    <property type="term" value="C:plasma membrane"/>
    <property type="evidence" value="ECO:0007669"/>
    <property type="project" value="UniProtKB-SubCell"/>
</dbReference>
<dbReference type="Proteomes" id="UP000004959">
    <property type="component" value="Chromosome"/>
</dbReference>